<sequence>MGSCIEIAMRKKQEEEEAEVEILKAVAQAWHGHSGNNANATSELDAHRCNHKPRPSRFKLEAMNKKSKEETTTWDFEQSLLDSYEIVAVSKRIESGLNMSHEPAHHGTTHKKSRNTLRMLFSQAASKRLNIELFNGGDPKF</sequence>
<dbReference type="OrthoDB" id="1921290at2759"/>
<dbReference type="EMBL" id="KI392567">
    <property type="protein sequence ID" value="ERN13832.1"/>
    <property type="molecule type" value="Genomic_DNA"/>
</dbReference>
<organism evidence="1 2">
    <name type="scientific">Amborella trichopoda</name>
    <dbReference type="NCBI Taxonomy" id="13333"/>
    <lineage>
        <taxon>Eukaryota</taxon>
        <taxon>Viridiplantae</taxon>
        <taxon>Streptophyta</taxon>
        <taxon>Embryophyta</taxon>
        <taxon>Tracheophyta</taxon>
        <taxon>Spermatophyta</taxon>
        <taxon>Magnoliopsida</taxon>
        <taxon>Amborellales</taxon>
        <taxon>Amborellaceae</taxon>
        <taxon>Amborella</taxon>
    </lineage>
</organism>
<proteinExistence type="predicted"/>
<dbReference type="HOGENOM" id="CLU_113879_0_0_1"/>
<dbReference type="PANTHER" id="PTHR34665">
    <property type="entry name" value="DUF3741 DOMAIN-CONTAINING PROTEIN"/>
    <property type="match status" value="1"/>
</dbReference>
<dbReference type="eggNOG" id="ENOG502S3ND">
    <property type="taxonomic scope" value="Eukaryota"/>
</dbReference>
<dbReference type="Gramene" id="ERN13832">
    <property type="protein sequence ID" value="ERN13832"/>
    <property type="gene ID" value="AMTR_s00049p00221980"/>
</dbReference>
<keyword evidence="2" id="KW-1185">Reference proteome</keyword>
<dbReference type="OMA" id="DWEFGQS"/>
<gene>
    <name evidence="1" type="ORF">AMTR_s00049p00221980</name>
</gene>
<dbReference type="PANTHER" id="PTHR34665:SF1">
    <property type="entry name" value="OS02G0595200 PROTEIN"/>
    <property type="match status" value="1"/>
</dbReference>
<accession>W1PUY5</accession>
<protein>
    <submittedName>
        <fullName evidence="1">Uncharacterized protein</fullName>
    </submittedName>
</protein>
<dbReference type="KEGG" id="atr:18442080"/>
<dbReference type="Proteomes" id="UP000017836">
    <property type="component" value="Unassembled WGS sequence"/>
</dbReference>
<name>W1PUY5_AMBTC</name>
<dbReference type="STRING" id="13333.W1PUY5"/>
<evidence type="ECO:0000313" key="1">
    <source>
        <dbReference type="EMBL" id="ERN13832.1"/>
    </source>
</evidence>
<evidence type="ECO:0000313" key="2">
    <source>
        <dbReference type="Proteomes" id="UP000017836"/>
    </source>
</evidence>
<reference evidence="2" key="1">
    <citation type="journal article" date="2013" name="Science">
        <title>The Amborella genome and the evolution of flowering plants.</title>
        <authorList>
            <consortium name="Amborella Genome Project"/>
        </authorList>
    </citation>
    <scope>NUCLEOTIDE SEQUENCE [LARGE SCALE GENOMIC DNA]</scope>
</reference>
<dbReference type="AlphaFoldDB" id="W1PUY5"/>